<dbReference type="Gene3D" id="2.40.30.170">
    <property type="match status" value="1"/>
</dbReference>
<dbReference type="InterPro" id="IPR058637">
    <property type="entry name" value="YknX-like_C"/>
</dbReference>
<dbReference type="InterPro" id="IPR058792">
    <property type="entry name" value="Beta-barrel_RND_2"/>
</dbReference>
<proteinExistence type="inferred from homology"/>
<dbReference type="SUPFAM" id="SSF111369">
    <property type="entry name" value="HlyD-like secretion proteins"/>
    <property type="match status" value="1"/>
</dbReference>
<dbReference type="NCBIfam" id="TIGR01730">
    <property type="entry name" value="RND_mfp"/>
    <property type="match status" value="1"/>
</dbReference>
<dbReference type="Proteomes" id="UP000198711">
    <property type="component" value="Unassembled WGS sequence"/>
</dbReference>
<keyword evidence="6" id="KW-1185">Reference proteome</keyword>
<accession>A0A8X8LH75</accession>
<reference evidence="5 6" key="1">
    <citation type="submission" date="2016-10" db="EMBL/GenBank/DDBJ databases">
        <authorList>
            <person name="Varghese N."/>
            <person name="Submissions S."/>
        </authorList>
    </citation>
    <scope>NUCLEOTIDE SEQUENCE [LARGE SCALE GENOMIC DNA]</scope>
    <source>
        <strain evidence="5 6">DSM 25353</strain>
    </source>
</reference>
<dbReference type="AlphaFoldDB" id="A0A8X8LH75"/>
<dbReference type="Gene3D" id="2.40.420.20">
    <property type="match status" value="1"/>
</dbReference>
<evidence type="ECO:0000256" key="1">
    <source>
        <dbReference type="ARBA" id="ARBA00009477"/>
    </source>
</evidence>
<dbReference type="Pfam" id="PF25989">
    <property type="entry name" value="YknX_C"/>
    <property type="match status" value="1"/>
</dbReference>
<evidence type="ECO:0000259" key="3">
    <source>
        <dbReference type="Pfam" id="PF25954"/>
    </source>
</evidence>
<comment type="similarity">
    <text evidence="1">Belongs to the membrane fusion protein (MFP) (TC 8.A.1) family.</text>
</comment>
<sequence>MKYLIPAVLLSAAAACNQPQEAAGIPKEDAKTDTVKVLVLSLDSAKKAISLPGELLPYENAQVRSKIQGYVRQLSVDIGSKVNKGQVLALIDAPEINTRVLELNEKVKAAMARYHASKDYFDRIALASKSDGVIAPLELERIKNQMMADSSEYNAAVLAAKSYRQVGNYLAIIAPYNGTITKRNVVVGSFVGNPADKPLFELESNGKLRLQVAVPEVYTNAGLFNNTGELTTRSLPDKKFKAALMRKSGSISSDTRSELWEFEIPNTTGELKAGGYADVKLQFVRSGRSLTAPVSAIVTTQERKFVIKVTGNTVHWVDVRAGFNMGDKQELFGDIKAGDTLVAKASEELKDGTKIITKR</sequence>
<dbReference type="InterPro" id="IPR058625">
    <property type="entry name" value="MdtA-like_BSH"/>
</dbReference>
<dbReference type="GO" id="GO:1990281">
    <property type="term" value="C:efflux pump complex"/>
    <property type="evidence" value="ECO:0007669"/>
    <property type="project" value="TreeGrafter"/>
</dbReference>
<feature type="domain" description="YknX-like C-terminal permuted SH3-like" evidence="4">
    <location>
        <begin position="290"/>
        <end position="356"/>
    </location>
</feature>
<dbReference type="Pfam" id="PF25954">
    <property type="entry name" value="Beta-barrel_RND_2"/>
    <property type="match status" value="1"/>
</dbReference>
<dbReference type="EMBL" id="FNNO01000022">
    <property type="protein sequence ID" value="SDX62836.1"/>
    <property type="molecule type" value="Genomic_DNA"/>
</dbReference>
<feature type="domain" description="Multidrug resistance protein MdtA-like barrel-sandwich hybrid" evidence="2">
    <location>
        <begin position="60"/>
        <end position="194"/>
    </location>
</feature>
<protein>
    <submittedName>
        <fullName evidence="5">RND family efflux transporter, MFP subunit</fullName>
    </submittedName>
</protein>
<dbReference type="Gene3D" id="1.10.287.470">
    <property type="entry name" value="Helix hairpin bin"/>
    <property type="match status" value="1"/>
</dbReference>
<evidence type="ECO:0000313" key="5">
    <source>
        <dbReference type="EMBL" id="SDX62836.1"/>
    </source>
</evidence>
<feature type="domain" description="CusB-like beta-barrel" evidence="3">
    <location>
        <begin position="210"/>
        <end position="282"/>
    </location>
</feature>
<evidence type="ECO:0000259" key="4">
    <source>
        <dbReference type="Pfam" id="PF25989"/>
    </source>
</evidence>
<evidence type="ECO:0000259" key="2">
    <source>
        <dbReference type="Pfam" id="PF25917"/>
    </source>
</evidence>
<comment type="caution">
    <text evidence="5">The sequence shown here is derived from an EMBL/GenBank/DDBJ whole genome shotgun (WGS) entry which is preliminary data.</text>
</comment>
<dbReference type="PANTHER" id="PTHR30469">
    <property type="entry name" value="MULTIDRUG RESISTANCE PROTEIN MDTA"/>
    <property type="match status" value="1"/>
</dbReference>
<dbReference type="PROSITE" id="PS51257">
    <property type="entry name" value="PROKAR_LIPOPROTEIN"/>
    <property type="match status" value="1"/>
</dbReference>
<dbReference type="PANTHER" id="PTHR30469:SF15">
    <property type="entry name" value="HLYD FAMILY OF SECRETION PROTEINS"/>
    <property type="match status" value="1"/>
</dbReference>
<dbReference type="InterPro" id="IPR006143">
    <property type="entry name" value="RND_pump_MFP"/>
</dbReference>
<organism evidence="5 6">
    <name type="scientific">Hydrobacter penzbergensis</name>
    <dbReference type="NCBI Taxonomy" id="1235997"/>
    <lineage>
        <taxon>Bacteria</taxon>
        <taxon>Pseudomonadati</taxon>
        <taxon>Bacteroidota</taxon>
        <taxon>Chitinophagia</taxon>
        <taxon>Chitinophagales</taxon>
        <taxon>Chitinophagaceae</taxon>
        <taxon>Hydrobacter</taxon>
    </lineage>
</organism>
<evidence type="ECO:0000313" key="6">
    <source>
        <dbReference type="Proteomes" id="UP000198711"/>
    </source>
</evidence>
<name>A0A8X8LH75_9BACT</name>
<dbReference type="GO" id="GO:0015562">
    <property type="term" value="F:efflux transmembrane transporter activity"/>
    <property type="evidence" value="ECO:0007669"/>
    <property type="project" value="TreeGrafter"/>
</dbReference>
<dbReference type="Gene3D" id="2.40.50.100">
    <property type="match status" value="1"/>
</dbReference>
<gene>
    <name evidence="5" type="ORF">SAMN05444410_12210</name>
</gene>
<dbReference type="Pfam" id="PF25917">
    <property type="entry name" value="BSH_RND"/>
    <property type="match status" value="1"/>
</dbReference>